<dbReference type="PANTHER" id="PTHR36843:SF1">
    <property type="entry name" value="COPROHEME DECARBOXYLASE"/>
    <property type="match status" value="1"/>
</dbReference>
<dbReference type="SUPFAM" id="SSF54909">
    <property type="entry name" value="Dimeric alpha+beta barrel"/>
    <property type="match status" value="1"/>
</dbReference>
<evidence type="ECO:0000256" key="11">
    <source>
        <dbReference type="SAM" id="MobiDB-lite"/>
    </source>
</evidence>
<organism evidence="12 13">
    <name type="scientific">Ktedonospora formicarum</name>
    <dbReference type="NCBI Taxonomy" id="2778364"/>
    <lineage>
        <taxon>Bacteria</taxon>
        <taxon>Bacillati</taxon>
        <taxon>Chloroflexota</taxon>
        <taxon>Ktedonobacteria</taxon>
        <taxon>Ktedonobacterales</taxon>
        <taxon>Ktedonobacteraceae</taxon>
        <taxon>Ktedonospora</taxon>
    </lineage>
</organism>
<evidence type="ECO:0000256" key="2">
    <source>
        <dbReference type="ARBA" id="ARBA00022617"/>
    </source>
</evidence>
<keyword evidence="2" id="KW-0349">Heme</keyword>
<dbReference type="Gene3D" id="3.30.70.1030">
    <property type="entry name" value="Apc35880, domain 1"/>
    <property type="match status" value="2"/>
</dbReference>
<comment type="caution">
    <text evidence="12">The sequence shown here is derived from an EMBL/GenBank/DDBJ whole genome shotgun (WGS) entry which is preliminary data.</text>
</comment>
<evidence type="ECO:0000313" key="12">
    <source>
        <dbReference type="EMBL" id="GHO50072.1"/>
    </source>
</evidence>
<evidence type="ECO:0000256" key="6">
    <source>
        <dbReference type="ARBA" id="ARBA00029882"/>
    </source>
</evidence>
<feature type="compositionally biased region" description="Polar residues" evidence="11">
    <location>
        <begin position="1"/>
        <end position="19"/>
    </location>
</feature>
<evidence type="ECO:0000256" key="7">
    <source>
        <dbReference type="ARBA" id="ARBA00030236"/>
    </source>
</evidence>
<keyword evidence="4" id="KW-0408">Iron</keyword>
<dbReference type="GO" id="GO:0016491">
    <property type="term" value="F:oxidoreductase activity"/>
    <property type="evidence" value="ECO:0007669"/>
    <property type="project" value="InterPro"/>
</dbReference>
<feature type="compositionally biased region" description="Low complexity" evidence="11">
    <location>
        <begin position="20"/>
        <end position="32"/>
    </location>
</feature>
<comment type="cofactor">
    <cofactor evidence="9">
        <name>Fe-coproporphyrin III</name>
        <dbReference type="ChEBI" id="CHEBI:68438"/>
    </cofactor>
</comment>
<evidence type="ECO:0000256" key="8">
    <source>
        <dbReference type="ARBA" id="ARBA00049896"/>
    </source>
</evidence>
<evidence type="ECO:0000256" key="3">
    <source>
        <dbReference type="ARBA" id="ARBA00022723"/>
    </source>
</evidence>
<dbReference type="Proteomes" id="UP000612362">
    <property type="component" value="Unassembled WGS sequence"/>
</dbReference>
<evidence type="ECO:0000313" key="13">
    <source>
        <dbReference type="Proteomes" id="UP000612362"/>
    </source>
</evidence>
<dbReference type="Pfam" id="PF06778">
    <property type="entry name" value="Chlor_dismutase"/>
    <property type="match status" value="1"/>
</dbReference>
<dbReference type="PANTHER" id="PTHR36843">
    <property type="entry name" value="HEME-DEPENDENT PEROXIDASE YWFI-RELATED"/>
    <property type="match status" value="1"/>
</dbReference>
<keyword evidence="3" id="KW-0479">Metal-binding</keyword>
<dbReference type="RefSeq" id="WP_220199139.1">
    <property type="nucleotide sequence ID" value="NZ_BNJF01000007.1"/>
</dbReference>
<evidence type="ECO:0000256" key="10">
    <source>
        <dbReference type="ARBA" id="ARBA00050019"/>
    </source>
</evidence>
<keyword evidence="13" id="KW-1185">Reference proteome</keyword>
<dbReference type="AlphaFoldDB" id="A0A8J3I4H6"/>
<dbReference type="EC" id="1.3.98.5" evidence="10"/>
<accession>A0A8J3I4H6</accession>
<gene>
    <name evidence="12" type="ORF">KSX_82350</name>
</gene>
<reference evidence="12" key="1">
    <citation type="submission" date="2020-10" db="EMBL/GenBank/DDBJ databases">
        <title>Taxonomic study of unclassified bacteria belonging to the class Ktedonobacteria.</title>
        <authorList>
            <person name="Yabe S."/>
            <person name="Wang C.M."/>
            <person name="Zheng Y."/>
            <person name="Sakai Y."/>
            <person name="Cavaletti L."/>
            <person name="Monciardini P."/>
            <person name="Donadio S."/>
        </authorList>
    </citation>
    <scope>NUCLEOTIDE SEQUENCE</scope>
    <source>
        <strain evidence="12">SOSP1-1</strain>
    </source>
</reference>
<comment type="pathway">
    <text evidence="5">Porphyrin-containing compound metabolism.</text>
</comment>
<dbReference type="InterPro" id="IPR010644">
    <property type="entry name" value="ChdC/CLD"/>
</dbReference>
<evidence type="ECO:0000256" key="1">
    <source>
        <dbReference type="ARBA" id="ARBA00014413"/>
    </source>
</evidence>
<evidence type="ECO:0000256" key="5">
    <source>
        <dbReference type="ARBA" id="ARBA00023444"/>
    </source>
</evidence>
<dbReference type="GO" id="GO:0020037">
    <property type="term" value="F:heme binding"/>
    <property type="evidence" value="ECO:0007669"/>
    <property type="project" value="InterPro"/>
</dbReference>
<comment type="catalytic activity">
    <reaction evidence="8">
        <text>Fe-coproporphyrin III + 2 H2O2 + 2 H(+) = heme b + 2 CO2 + 4 H2O</text>
        <dbReference type="Rhea" id="RHEA:56516"/>
        <dbReference type="ChEBI" id="CHEBI:15377"/>
        <dbReference type="ChEBI" id="CHEBI:15378"/>
        <dbReference type="ChEBI" id="CHEBI:16240"/>
        <dbReference type="ChEBI" id="CHEBI:16526"/>
        <dbReference type="ChEBI" id="CHEBI:60344"/>
        <dbReference type="ChEBI" id="CHEBI:68438"/>
        <dbReference type="EC" id="1.3.98.5"/>
    </reaction>
    <physiologicalReaction direction="left-to-right" evidence="8">
        <dbReference type="Rhea" id="RHEA:56517"/>
    </physiologicalReaction>
</comment>
<sequence>MAEQTTEITATAPGGTQETQPAPAAQQPKPKQPRQLVRFTFYKLDQKWQLLPEDVRAEGKRQLKRIFDEYSERALIRSYSLYGVRSDCDFMLWTATYDIEDLRWLSSQIRRSLMGPYLSEAQAFLAMTKRSVYVGKNARGAHDPRLVISPEDSKYLFVYPFVKTRPWYKLSLEERKRMMNEHIRIGLKYPQIKLNTTYSFGIDDQEFVVAFESDSIPDFLDLVQELRETEASQYTLRDTPMFLCVLESLDEILDAIGA</sequence>
<dbReference type="InterPro" id="IPR011008">
    <property type="entry name" value="Dimeric_a/b-barrel"/>
</dbReference>
<evidence type="ECO:0000256" key="9">
    <source>
        <dbReference type="ARBA" id="ARBA00049935"/>
    </source>
</evidence>
<dbReference type="GO" id="GO:0046872">
    <property type="term" value="F:metal ion binding"/>
    <property type="evidence" value="ECO:0007669"/>
    <property type="project" value="UniProtKB-KW"/>
</dbReference>
<evidence type="ECO:0000256" key="4">
    <source>
        <dbReference type="ARBA" id="ARBA00023004"/>
    </source>
</evidence>
<dbReference type="EMBL" id="BNJF01000007">
    <property type="protein sequence ID" value="GHO50072.1"/>
    <property type="molecule type" value="Genomic_DNA"/>
</dbReference>
<name>A0A8J3I4H6_9CHLR</name>
<feature type="region of interest" description="Disordered" evidence="11">
    <location>
        <begin position="1"/>
        <end position="32"/>
    </location>
</feature>
<proteinExistence type="predicted"/>
<protein>
    <recommendedName>
        <fullName evidence="1">Coproheme decarboxylase</fullName>
        <ecNumber evidence="10">1.3.98.5</ecNumber>
    </recommendedName>
    <alternativeName>
        <fullName evidence="6">Coproheme III oxidative decarboxylase</fullName>
    </alternativeName>
    <alternativeName>
        <fullName evidence="7">Hydrogen peroxide-dependent heme synthase</fullName>
    </alternativeName>
</protein>